<comment type="caution">
    <text evidence="1">The sequence shown here is derived from an EMBL/GenBank/DDBJ whole genome shotgun (WGS) entry which is preliminary data.</text>
</comment>
<evidence type="ECO:0000313" key="1">
    <source>
        <dbReference type="EMBL" id="GAA0143607.1"/>
    </source>
</evidence>
<protein>
    <submittedName>
        <fullName evidence="1">Uncharacterized protein</fullName>
    </submittedName>
</protein>
<accession>A0AAV3P0S4</accession>
<dbReference type="AlphaFoldDB" id="A0AAV3P0S4"/>
<dbReference type="Proteomes" id="UP001454036">
    <property type="component" value="Unassembled WGS sequence"/>
</dbReference>
<reference evidence="1 2" key="1">
    <citation type="submission" date="2024-01" db="EMBL/GenBank/DDBJ databases">
        <title>The complete chloroplast genome sequence of Lithospermum erythrorhizon: insights into the phylogenetic relationship among Boraginaceae species and the maternal lineages of purple gromwells.</title>
        <authorList>
            <person name="Okada T."/>
            <person name="Watanabe K."/>
        </authorList>
    </citation>
    <scope>NUCLEOTIDE SEQUENCE [LARGE SCALE GENOMIC DNA]</scope>
</reference>
<keyword evidence="2" id="KW-1185">Reference proteome</keyword>
<name>A0AAV3P0S4_LITER</name>
<evidence type="ECO:0000313" key="2">
    <source>
        <dbReference type="Proteomes" id="UP001454036"/>
    </source>
</evidence>
<proteinExistence type="predicted"/>
<sequence>MVIRNMSSSGRFVGIVKPLISAPVMFSGHESGLGQVSIHVPIASQVLTRKLGHESGLGRDMDQVPIEAGSLNEAIET</sequence>
<gene>
    <name evidence="1" type="ORF">LIER_04253</name>
</gene>
<organism evidence="1 2">
    <name type="scientific">Lithospermum erythrorhizon</name>
    <name type="common">Purple gromwell</name>
    <name type="synonym">Lithospermum officinale var. erythrorhizon</name>
    <dbReference type="NCBI Taxonomy" id="34254"/>
    <lineage>
        <taxon>Eukaryota</taxon>
        <taxon>Viridiplantae</taxon>
        <taxon>Streptophyta</taxon>
        <taxon>Embryophyta</taxon>
        <taxon>Tracheophyta</taxon>
        <taxon>Spermatophyta</taxon>
        <taxon>Magnoliopsida</taxon>
        <taxon>eudicotyledons</taxon>
        <taxon>Gunneridae</taxon>
        <taxon>Pentapetalae</taxon>
        <taxon>asterids</taxon>
        <taxon>lamiids</taxon>
        <taxon>Boraginales</taxon>
        <taxon>Boraginaceae</taxon>
        <taxon>Boraginoideae</taxon>
        <taxon>Lithospermeae</taxon>
        <taxon>Lithospermum</taxon>
    </lineage>
</organism>
<dbReference type="EMBL" id="BAABME010000537">
    <property type="protein sequence ID" value="GAA0143607.1"/>
    <property type="molecule type" value="Genomic_DNA"/>
</dbReference>